<gene>
    <name evidence="1" type="ORF">NIASO_19660</name>
</gene>
<name>W0F4Q4_9BACT</name>
<dbReference type="OrthoDB" id="9947188at2"/>
<accession>W0F4Q4</accession>
<evidence type="ECO:0008006" key="3">
    <source>
        <dbReference type="Google" id="ProtNLM"/>
    </source>
</evidence>
<dbReference type="HOGENOM" id="CLU_2047204_0_0_10"/>
<keyword evidence="2" id="KW-1185">Reference proteome</keyword>
<dbReference type="AlphaFoldDB" id="W0F4Q4"/>
<sequence length="120" mass="13898">MKYIISLMVLMLTLACSTKQFLYRKPVIGYVYIKGHAVTALSVRYDSTDVLSRQDVVTDLNGRFVMPKVVLKNYQEFRRMSSRINSWLNFYNNGGKIFSIDLKKYDLSNDTINVGKINIE</sequence>
<dbReference type="Proteomes" id="UP000003586">
    <property type="component" value="Chromosome"/>
</dbReference>
<proteinExistence type="predicted"/>
<reference evidence="1 2" key="1">
    <citation type="submission" date="2013-12" db="EMBL/GenBank/DDBJ databases">
        <authorList>
            <consortium name="DOE Joint Genome Institute"/>
            <person name="Eisen J."/>
            <person name="Huntemann M."/>
            <person name="Han J."/>
            <person name="Chen A."/>
            <person name="Kyrpides N."/>
            <person name="Mavromatis K."/>
            <person name="Markowitz V."/>
            <person name="Palaniappan K."/>
            <person name="Ivanova N."/>
            <person name="Schaumberg A."/>
            <person name="Pati A."/>
            <person name="Liolios K."/>
            <person name="Nordberg H.P."/>
            <person name="Cantor M.N."/>
            <person name="Hua S.X."/>
            <person name="Woyke T."/>
        </authorList>
    </citation>
    <scope>NUCLEOTIDE SEQUENCE [LARGE SCALE GENOMIC DNA]</scope>
    <source>
        <strain evidence="2">DSM 19437</strain>
    </source>
</reference>
<dbReference type="KEGG" id="nso:NIASO_19660"/>
<evidence type="ECO:0000313" key="2">
    <source>
        <dbReference type="Proteomes" id="UP000003586"/>
    </source>
</evidence>
<evidence type="ECO:0000313" key="1">
    <source>
        <dbReference type="EMBL" id="AHF18060.1"/>
    </source>
</evidence>
<protein>
    <recommendedName>
        <fullName evidence="3">Lipoprotein</fullName>
    </recommendedName>
</protein>
<dbReference type="STRING" id="929713.NIASO_19660"/>
<dbReference type="EMBL" id="CP007035">
    <property type="protein sequence ID" value="AHF18060.1"/>
    <property type="molecule type" value="Genomic_DNA"/>
</dbReference>
<dbReference type="RefSeq" id="WP_008588438.1">
    <property type="nucleotide sequence ID" value="NZ_CP007035.1"/>
</dbReference>
<dbReference type="PROSITE" id="PS51257">
    <property type="entry name" value="PROKAR_LIPOPROTEIN"/>
    <property type="match status" value="1"/>
</dbReference>
<organism evidence="1 2">
    <name type="scientific">Niabella soli DSM 19437</name>
    <dbReference type="NCBI Taxonomy" id="929713"/>
    <lineage>
        <taxon>Bacteria</taxon>
        <taxon>Pseudomonadati</taxon>
        <taxon>Bacteroidota</taxon>
        <taxon>Chitinophagia</taxon>
        <taxon>Chitinophagales</taxon>
        <taxon>Chitinophagaceae</taxon>
        <taxon>Niabella</taxon>
    </lineage>
</organism>